<reference evidence="12" key="3">
    <citation type="submission" date="2023-05" db="EMBL/GenBank/DDBJ databases">
        <authorList>
            <person name="Smith C.H."/>
        </authorList>
    </citation>
    <scope>NUCLEOTIDE SEQUENCE</scope>
    <source>
        <strain evidence="12">CHS0354</strain>
        <tissue evidence="12">Mantle</tissue>
    </source>
</reference>
<protein>
    <recommendedName>
        <fullName evidence="1">non-specific serine/threonine protein kinase</fullName>
        <ecNumber evidence="1">2.7.11.1</ecNumber>
    </recommendedName>
</protein>
<dbReference type="PROSITE" id="PS51392">
    <property type="entry name" value="KEN"/>
    <property type="match status" value="1"/>
</dbReference>
<evidence type="ECO:0000313" key="12">
    <source>
        <dbReference type="EMBL" id="KAK3608719.1"/>
    </source>
</evidence>
<dbReference type="CDD" id="cd00198">
    <property type="entry name" value="vWFA"/>
    <property type="match status" value="1"/>
</dbReference>
<dbReference type="InterPro" id="IPR038357">
    <property type="entry name" value="KEN_sf"/>
</dbReference>
<proteinExistence type="predicted"/>
<dbReference type="PROSITE" id="PS00108">
    <property type="entry name" value="PROTEIN_KINASE_ST"/>
    <property type="match status" value="1"/>
</dbReference>
<accession>A0AAE0TEY1</accession>
<dbReference type="SMART" id="SM00327">
    <property type="entry name" value="VWA"/>
    <property type="match status" value="1"/>
</dbReference>
<dbReference type="Pfam" id="PF06701">
    <property type="entry name" value="MIB_HERC2"/>
    <property type="match status" value="3"/>
</dbReference>
<keyword evidence="6" id="KW-0418">Kinase</keyword>
<dbReference type="InterPro" id="IPR011009">
    <property type="entry name" value="Kinase-like_dom_sf"/>
</dbReference>
<dbReference type="PANTHER" id="PTHR13954:SF6">
    <property type="entry name" value="NON-SPECIFIC SERINE_THREONINE PROTEIN KINASE"/>
    <property type="match status" value="1"/>
</dbReference>
<sequence>MERSEVVVVDEPRVLQPYELIVTGCCVKRGKSWMYGNDNGTPDAIGVVLSVREDGMVLVRWPNKSKNYYRYGADGYFDLEICSPHEDQTLIGASNHFTPKMGSADADVSLLGQTTSSESHKKSDAHAEVHLDWNESSSRVSSKSYWAKMAHEELKEGLKNPVSGVHTVLCVDTSASIMQGSAWGQTQQFFTEFITELQEVRREVDVNTVYVALSVFGADVKVVQRLTNDYTLLKHAFSTLQPSGPSPLYAGLLMAAAGLQDTRTSGGITIRPQIILITDGHPTNSLISDGPDVCYSEDKEEDDVLSAVIAIATLNVELHCIPVGDANVPFLAKISAQSHGKLFSYQDGRILARRSPCDEDVVPISHETLYHLKDDKTKFHLDHYEIDDFPCLGTRVRRGPDWTTGFQDNDGPGTIVSHHKNQKQVKVEWDKSGHTDFYRYGDLGKYDVLIDSEPRVLQSERIATGCLVRRGKQWKYDNQDGTPGAVGVVLKVKEDGTVVVRWPNKYIGHYRYRTDGYYDLEICNPNDIQVESHMPEFHRHGPSLDLPSTNVITEEKVEDKYTILNKIEKLQISSDSIHEKIERSIIQKRSGANVEGVPVEFDRINHIYYKKEDILGHGCNGTIVFRGKFDKRDVAVKRLLKEYFSLAEQEVKLLRESDQHPNVIRYFWMEEDIHFLFIALELCDGNLEDYVENKLQNIINIEPIDILHQALNGLAHLHSLGIVHRDIKPQNILISKPNSQGEVRAMISDFGFSKKLPPEKMAFSSRSNVLGTEGWISPEMLKSGHKRTTAVDIFSAGCMMHYALTKGLHPFGNYASEIQCNIRQGKFNLGRLPMTSDGCIAKDIIEKMLSGEPQTRPTAKVVLNHLLFWKKTEKLQFIEVVSDWIMDNMVHDLEQDEATIVNCDWTIHLSQELQNDIKKDSIEKAIQYSGSSVKDLLRVIRNKKLHYNKMPEDVRKSVGSLPDEYLDYFTSRFPLLMLHTYRGMECCAKEDTFKAYYKTE</sequence>
<dbReference type="InterPro" id="IPR008271">
    <property type="entry name" value="Ser/Thr_kinase_AS"/>
</dbReference>
<dbReference type="GO" id="GO:0046872">
    <property type="term" value="F:metal ion binding"/>
    <property type="evidence" value="ECO:0007669"/>
    <property type="project" value="InterPro"/>
</dbReference>
<dbReference type="SUPFAM" id="SSF159034">
    <property type="entry name" value="Mib/herc2 domain-like"/>
    <property type="match status" value="3"/>
</dbReference>
<dbReference type="InterPro" id="IPR000719">
    <property type="entry name" value="Prot_kinase_dom"/>
</dbReference>
<dbReference type="PROSITE" id="PS50011">
    <property type="entry name" value="PROTEIN_KINASE_DOM"/>
    <property type="match status" value="1"/>
</dbReference>
<evidence type="ECO:0000259" key="11">
    <source>
        <dbReference type="PROSITE" id="PS51416"/>
    </source>
</evidence>
<dbReference type="Proteomes" id="UP001195483">
    <property type="component" value="Unassembled WGS sequence"/>
</dbReference>
<dbReference type="InterPro" id="IPR002035">
    <property type="entry name" value="VWF_A"/>
</dbReference>
<evidence type="ECO:0000256" key="5">
    <source>
        <dbReference type="ARBA" id="ARBA00022741"/>
    </source>
</evidence>
<feature type="domain" description="VWFA" evidence="9">
    <location>
        <begin position="166"/>
        <end position="361"/>
    </location>
</feature>
<reference evidence="12" key="2">
    <citation type="journal article" date="2021" name="Genome Biol. Evol.">
        <title>Developing a high-quality reference genome for a parasitic bivalve with doubly uniparental inheritance (Bivalvia: Unionida).</title>
        <authorList>
            <person name="Smith C.H."/>
        </authorList>
    </citation>
    <scope>NUCLEOTIDE SEQUENCE</scope>
    <source>
        <strain evidence="12">CHS0354</strain>
        <tissue evidence="12">Mantle</tissue>
    </source>
</reference>
<keyword evidence="5" id="KW-0547">Nucleotide-binding</keyword>
<dbReference type="SUPFAM" id="SSF56112">
    <property type="entry name" value="Protein kinase-like (PK-like)"/>
    <property type="match status" value="1"/>
</dbReference>
<name>A0AAE0TEY1_9BIVA</name>
<dbReference type="Gene3D" id="1.20.1440.180">
    <property type="entry name" value="KEN domain"/>
    <property type="match status" value="1"/>
</dbReference>
<keyword evidence="4" id="KW-0732">Signal</keyword>
<feature type="domain" description="MIB/HERC2" evidence="11">
    <location>
        <begin position="13"/>
        <end position="85"/>
    </location>
</feature>
<feature type="domain" description="Protein kinase" evidence="8">
    <location>
        <begin position="609"/>
        <end position="868"/>
    </location>
</feature>
<dbReference type="GO" id="GO:0004674">
    <property type="term" value="F:protein serine/threonine kinase activity"/>
    <property type="evidence" value="ECO:0007669"/>
    <property type="project" value="UniProtKB-KW"/>
</dbReference>
<reference evidence="12" key="1">
    <citation type="journal article" date="2021" name="Genome Biol. Evol.">
        <title>A High-Quality Reference Genome for a Parasitic Bivalve with Doubly Uniparental Inheritance (Bivalvia: Unionida).</title>
        <authorList>
            <person name="Smith C.H."/>
        </authorList>
    </citation>
    <scope>NUCLEOTIDE SEQUENCE</scope>
    <source>
        <strain evidence="12">CHS0354</strain>
    </source>
</reference>
<dbReference type="InterPro" id="IPR037252">
    <property type="entry name" value="Mib_Herc2_sf"/>
</dbReference>
<dbReference type="Pfam" id="PF13519">
    <property type="entry name" value="VWA_2"/>
    <property type="match status" value="1"/>
</dbReference>
<dbReference type="GO" id="GO:0004521">
    <property type="term" value="F:RNA endonuclease activity"/>
    <property type="evidence" value="ECO:0007669"/>
    <property type="project" value="InterPro"/>
</dbReference>
<keyword evidence="7" id="KW-0067">ATP-binding</keyword>
<feature type="domain" description="KEN" evidence="10">
    <location>
        <begin position="871"/>
        <end position="999"/>
    </location>
</feature>
<evidence type="ECO:0000256" key="1">
    <source>
        <dbReference type="ARBA" id="ARBA00012513"/>
    </source>
</evidence>
<gene>
    <name evidence="12" type="ORF">CHS0354_038162</name>
</gene>
<dbReference type="Gene3D" id="1.10.510.10">
    <property type="entry name" value="Transferase(Phosphotransferase) domain 1"/>
    <property type="match status" value="1"/>
</dbReference>
<dbReference type="SMART" id="SM00220">
    <property type="entry name" value="S_TKc"/>
    <property type="match status" value="1"/>
</dbReference>
<dbReference type="PROSITE" id="PS50234">
    <property type="entry name" value="VWFA"/>
    <property type="match status" value="1"/>
</dbReference>
<evidence type="ECO:0000256" key="2">
    <source>
        <dbReference type="ARBA" id="ARBA00022527"/>
    </source>
</evidence>
<dbReference type="GO" id="GO:1990604">
    <property type="term" value="C:IRE1-TRAF2-ASK1 complex"/>
    <property type="evidence" value="ECO:0007669"/>
    <property type="project" value="TreeGrafter"/>
</dbReference>
<dbReference type="GO" id="GO:0051082">
    <property type="term" value="F:unfolded protein binding"/>
    <property type="evidence" value="ECO:0007669"/>
    <property type="project" value="TreeGrafter"/>
</dbReference>
<dbReference type="GO" id="GO:0070059">
    <property type="term" value="P:intrinsic apoptotic signaling pathway in response to endoplasmic reticulum stress"/>
    <property type="evidence" value="ECO:0007669"/>
    <property type="project" value="TreeGrafter"/>
</dbReference>
<dbReference type="GO" id="GO:0006397">
    <property type="term" value="P:mRNA processing"/>
    <property type="evidence" value="ECO:0007669"/>
    <property type="project" value="InterPro"/>
</dbReference>
<organism evidence="12 13">
    <name type="scientific">Potamilus streckersoni</name>
    <dbReference type="NCBI Taxonomy" id="2493646"/>
    <lineage>
        <taxon>Eukaryota</taxon>
        <taxon>Metazoa</taxon>
        <taxon>Spiralia</taxon>
        <taxon>Lophotrochozoa</taxon>
        <taxon>Mollusca</taxon>
        <taxon>Bivalvia</taxon>
        <taxon>Autobranchia</taxon>
        <taxon>Heteroconchia</taxon>
        <taxon>Palaeoheterodonta</taxon>
        <taxon>Unionida</taxon>
        <taxon>Unionoidea</taxon>
        <taxon>Unionidae</taxon>
        <taxon>Ambleminae</taxon>
        <taxon>Lampsilini</taxon>
        <taxon>Potamilus</taxon>
    </lineage>
</organism>
<dbReference type="InterPro" id="IPR045133">
    <property type="entry name" value="IRE1/2-like"/>
</dbReference>
<dbReference type="PANTHER" id="PTHR13954">
    <property type="entry name" value="IRE1-RELATED"/>
    <property type="match status" value="1"/>
</dbReference>
<comment type="caution">
    <text evidence="12">The sequence shown here is derived from an EMBL/GenBank/DDBJ whole genome shotgun (WGS) entry which is preliminary data.</text>
</comment>
<dbReference type="GO" id="GO:0004842">
    <property type="term" value="F:ubiquitin-protein transferase activity"/>
    <property type="evidence" value="ECO:0007669"/>
    <property type="project" value="InterPro"/>
</dbReference>
<dbReference type="Gene3D" id="3.40.50.410">
    <property type="entry name" value="von Willebrand factor, type A domain"/>
    <property type="match status" value="1"/>
</dbReference>
<dbReference type="EMBL" id="JAEAOA010002226">
    <property type="protein sequence ID" value="KAK3608719.1"/>
    <property type="molecule type" value="Genomic_DNA"/>
</dbReference>
<dbReference type="GO" id="GO:0036498">
    <property type="term" value="P:IRE1-mediated unfolded protein response"/>
    <property type="evidence" value="ECO:0007669"/>
    <property type="project" value="TreeGrafter"/>
</dbReference>
<dbReference type="GO" id="GO:0005524">
    <property type="term" value="F:ATP binding"/>
    <property type="evidence" value="ECO:0007669"/>
    <property type="project" value="UniProtKB-KW"/>
</dbReference>
<dbReference type="Gene3D" id="2.30.30.40">
    <property type="entry name" value="SH3 Domains"/>
    <property type="match status" value="3"/>
</dbReference>
<evidence type="ECO:0000259" key="8">
    <source>
        <dbReference type="PROSITE" id="PS50011"/>
    </source>
</evidence>
<dbReference type="InterPro" id="IPR010513">
    <property type="entry name" value="KEN_dom"/>
</dbReference>
<evidence type="ECO:0000256" key="3">
    <source>
        <dbReference type="ARBA" id="ARBA00022679"/>
    </source>
</evidence>
<keyword evidence="13" id="KW-1185">Reference proteome</keyword>
<evidence type="ECO:0000256" key="4">
    <source>
        <dbReference type="ARBA" id="ARBA00022729"/>
    </source>
</evidence>
<evidence type="ECO:0000259" key="9">
    <source>
        <dbReference type="PROSITE" id="PS50234"/>
    </source>
</evidence>
<feature type="domain" description="MIB/HERC2" evidence="11">
    <location>
        <begin position="454"/>
        <end position="526"/>
    </location>
</feature>
<dbReference type="SUPFAM" id="SSF53300">
    <property type="entry name" value="vWA-like"/>
    <property type="match status" value="1"/>
</dbReference>
<dbReference type="GO" id="GO:0016567">
    <property type="term" value="P:protein ubiquitination"/>
    <property type="evidence" value="ECO:0007669"/>
    <property type="project" value="InterPro"/>
</dbReference>
<dbReference type="EC" id="2.7.11.1" evidence="1"/>
<dbReference type="Gene3D" id="3.30.200.20">
    <property type="entry name" value="Phosphorylase Kinase, domain 1"/>
    <property type="match status" value="1"/>
</dbReference>
<dbReference type="PROSITE" id="PS51416">
    <property type="entry name" value="MIB_HERC2"/>
    <property type="match status" value="2"/>
</dbReference>
<dbReference type="SMART" id="SM00580">
    <property type="entry name" value="PUG"/>
    <property type="match status" value="1"/>
</dbReference>
<evidence type="ECO:0000256" key="6">
    <source>
        <dbReference type="ARBA" id="ARBA00022777"/>
    </source>
</evidence>
<dbReference type="Pfam" id="PF00069">
    <property type="entry name" value="Pkinase"/>
    <property type="match status" value="1"/>
</dbReference>
<keyword evidence="2" id="KW-0723">Serine/threonine-protein kinase</keyword>
<evidence type="ECO:0000259" key="10">
    <source>
        <dbReference type="PROSITE" id="PS51392"/>
    </source>
</evidence>
<dbReference type="Pfam" id="PF06479">
    <property type="entry name" value="Ribonuc_2-5A"/>
    <property type="match status" value="1"/>
</dbReference>
<dbReference type="AlphaFoldDB" id="A0AAE0TEY1"/>
<evidence type="ECO:0000313" key="13">
    <source>
        <dbReference type="Proteomes" id="UP001195483"/>
    </source>
</evidence>
<dbReference type="InterPro" id="IPR010606">
    <property type="entry name" value="Mib_Herc2"/>
</dbReference>
<keyword evidence="3" id="KW-0808">Transferase</keyword>
<dbReference type="InterPro" id="IPR036465">
    <property type="entry name" value="vWFA_dom_sf"/>
</dbReference>
<dbReference type="FunFam" id="3.30.200.20:FF:000077">
    <property type="entry name" value="Putative Serine/threonine-protein kinase/endoribonuclease IRE1"/>
    <property type="match status" value="1"/>
</dbReference>
<evidence type="ECO:0000256" key="7">
    <source>
        <dbReference type="ARBA" id="ARBA00022840"/>
    </source>
</evidence>